<sequence length="136" mass="15618">MAVIQELIRVETDGALSFGNYLLEEKKKVLDFEVDGDVYKLKTYNTITKLEKNGIFLYESVAGTTVHNFYMKENEVSFQVEGKNDAQITLELEAEQEYKLLLDDVNVGKIKTNLSGKINFSVDFEDKIRKIKIIKL</sequence>
<organism evidence="1 2">
    <name type="scientific">Natranaerovirga hydrolytica</name>
    <dbReference type="NCBI Taxonomy" id="680378"/>
    <lineage>
        <taxon>Bacteria</taxon>
        <taxon>Bacillati</taxon>
        <taxon>Bacillota</taxon>
        <taxon>Clostridia</taxon>
        <taxon>Lachnospirales</taxon>
        <taxon>Natranaerovirgaceae</taxon>
        <taxon>Natranaerovirga</taxon>
    </lineage>
</organism>
<proteinExistence type="predicted"/>
<dbReference type="OrthoDB" id="1923633at2"/>
<evidence type="ECO:0000313" key="1">
    <source>
        <dbReference type="EMBL" id="TCK92457.1"/>
    </source>
</evidence>
<dbReference type="AlphaFoldDB" id="A0A4R1MJ41"/>
<name>A0A4R1MJ41_9FIRM</name>
<dbReference type="RefSeq" id="WP_132282889.1">
    <property type="nucleotide sequence ID" value="NZ_SMGQ01000014.1"/>
</dbReference>
<comment type="caution">
    <text evidence="1">The sequence shown here is derived from an EMBL/GenBank/DDBJ whole genome shotgun (WGS) entry which is preliminary data.</text>
</comment>
<keyword evidence="2" id="KW-1185">Reference proteome</keyword>
<gene>
    <name evidence="1" type="ORF">EDC19_2192</name>
</gene>
<accession>A0A4R1MJ41</accession>
<dbReference type="Proteomes" id="UP000294545">
    <property type="component" value="Unassembled WGS sequence"/>
</dbReference>
<protein>
    <recommendedName>
        <fullName evidence="3">Endosialidase</fullName>
    </recommendedName>
</protein>
<reference evidence="1 2" key="1">
    <citation type="submission" date="2019-03" db="EMBL/GenBank/DDBJ databases">
        <title>Genomic Encyclopedia of Type Strains, Phase IV (KMG-IV): sequencing the most valuable type-strain genomes for metagenomic binning, comparative biology and taxonomic classification.</title>
        <authorList>
            <person name="Goeker M."/>
        </authorList>
    </citation>
    <scope>NUCLEOTIDE SEQUENCE [LARGE SCALE GENOMIC DNA]</scope>
    <source>
        <strain evidence="1 2">DSM 24176</strain>
    </source>
</reference>
<evidence type="ECO:0000313" key="2">
    <source>
        <dbReference type="Proteomes" id="UP000294545"/>
    </source>
</evidence>
<dbReference type="EMBL" id="SMGQ01000014">
    <property type="protein sequence ID" value="TCK92457.1"/>
    <property type="molecule type" value="Genomic_DNA"/>
</dbReference>
<evidence type="ECO:0008006" key="3">
    <source>
        <dbReference type="Google" id="ProtNLM"/>
    </source>
</evidence>